<evidence type="ECO:0000313" key="8">
    <source>
        <dbReference type="Proteomes" id="UP000470470"/>
    </source>
</evidence>
<dbReference type="PANTHER" id="PTHR42847">
    <property type="entry name" value="ALKANESULFONATE MONOOXYGENASE"/>
    <property type="match status" value="1"/>
</dbReference>
<dbReference type="InterPro" id="IPR036661">
    <property type="entry name" value="Luciferase-like_sf"/>
</dbReference>
<organism evidence="7 8">
    <name type="scientific">Goekera deserti</name>
    <dbReference type="NCBI Taxonomy" id="2497753"/>
    <lineage>
        <taxon>Bacteria</taxon>
        <taxon>Bacillati</taxon>
        <taxon>Actinomycetota</taxon>
        <taxon>Actinomycetes</taxon>
        <taxon>Geodermatophilales</taxon>
        <taxon>Geodermatophilaceae</taxon>
        <taxon>Goekera</taxon>
    </lineage>
</organism>
<protein>
    <submittedName>
        <fullName evidence="7">LLM class flavin-dependent oxidoreductase</fullName>
    </submittedName>
</protein>
<evidence type="ECO:0000256" key="5">
    <source>
        <dbReference type="SAM" id="MobiDB-lite"/>
    </source>
</evidence>
<evidence type="ECO:0000256" key="4">
    <source>
        <dbReference type="ARBA" id="ARBA00023033"/>
    </source>
</evidence>
<proteinExistence type="predicted"/>
<dbReference type="Pfam" id="PF00296">
    <property type="entry name" value="Bac_luciferase"/>
    <property type="match status" value="1"/>
</dbReference>
<reference evidence="7 8" key="1">
    <citation type="submission" date="2020-02" db="EMBL/GenBank/DDBJ databases">
        <title>The whole genome sequence of CPCC 205119.</title>
        <authorList>
            <person name="Jiang Z."/>
        </authorList>
    </citation>
    <scope>NUCLEOTIDE SEQUENCE [LARGE SCALE GENOMIC DNA]</scope>
    <source>
        <strain evidence="7 8">CPCC 205119</strain>
    </source>
</reference>
<evidence type="ECO:0000259" key="6">
    <source>
        <dbReference type="Pfam" id="PF00296"/>
    </source>
</evidence>
<dbReference type="CDD" id="cd01094">
    <property type="entry name" value="Alkanesulfonate_monoxygenase"/>
    <property type="match status" value="1"/>
</dbReference>
<dbReference type="AlphaFoldDB" id="A0A7K3WAI6"/>
<dbReference type="PANTHER" id="PTHR42847:SF4">
    <property type="entry name" value="ALKANESULFONATE MONOOXYGENASE-RELATED"/>
    <property type="match status" value="1"/>
</dbReference>
<comment type="caution">
    <text evidence="7">The sequence shown here is derived from an EMBL/GenBank/DDBJ whole genome shotgun (WGS) entry which is preliminary data.</text>
</comment>
<gene>
    <name evidence="7" type="ORF">G1H19_04875</name>
</gene>
<dbReference type="Gene3D" id="3.20.20.30">
    <property type="entry name" value="Luciferase-like domain"/>
    <property type="match status" value="1"/>
</dbReference>
<evidence type="ECO:0000313" key="7">
    <source>
        <dbReference type="EMBL" id="NEL53347.1"/>
    </source>
</evidence>
<keyword evidence="8" id="KW-1185">Reference proteome</keyword>
<dbReference type="InterPro" id="IPR011251">
    <property type="entry name" value="Luciferase-like_dom"/>
</dbReference>
<dbReference type="InterPro" id="IPR050172">
    <property type="entry name" value="SsuD_RutA_monooxygenase"/>
</dbReference>
<keyword evidence="2" id="KW-0288">FMN</keyword>
<dbReference type="EMBL" id="JAAGWK010000009">
    <property type="protein sequence ID" value="NEL53347.1"/>
    <property type="molecule type" value="Genomic_DNA"/>
</dbReference>
<evidence type="ECO:0000256" key="2">
    <source>
        <dbReference type="ARBA" id="ARBA00022643"/>
    </source>
</evidence>
<name>A0A7K3WAI6_9ACTN</name>
<accession>A0A7K3WAI6</accession>
<sequence>MTAAPVLSPTPAGPGEPGAADADGGRRPPLVAHWFLPTYGDSRGLVGGGHGMAATAATAARPASLGYLSQIARAAETVGFEGALTPTGAWCEDAWLTTAMLAAHSERLKFLVAFRPGLVSPTLAAQMAATFQRHSGGRLLLNVVTGGEAREQRAYGDHLGKDDRYRRCGEFLEVVRGLWRGKTVSLAGEHVQVEEARLERAPDPVPPLYFGGSSPLAGEVAARHSDVYLTWGEPPAAVAEKVAWIRRLAAAEGRTVRFGIRLHVITRDSSDAAWAQAEQLLAGIPAGMIEDVQASLARSESEGQRRMRALHSGGSASAGDLEVSPNLWAGVGLVRGGAGTALVGSHQEVADRIAEYHALGIDEFVLSGHPHLEEAYWVGEGVLPELGRRGLWAPPAGSAAATPVAAAVPFAGSAR</sequence>
<keyword evidence="3" id="KW-0560">Oxidoreductase</keyword>
<dbReference type="GO" id="GO:0046306">
    <property type="term" value="P:alkanesulfonate catabolic process"/>
    <property type="evidence" value="ECO:0007669"/>
    <property type="project" value="TreeGrafter"/>
</dbReference>
<keyword evidence="1" id="KW-0285">Flavoprotein</keyword>
<feature type="domain" description="Luciferase-like" evidence="6">
    <location>
        <begin position="58"/>
        <end position="363"/>
    </location>
</feature>
<evidence type="ECO:0000256" key="3">
    <source>
        <dbReference type="ARBA" id="ARBA00023002"/>
    </source>
</evidence>
<dbReference type="RefSeq" id="WP_152730632.1">
    <property type="nucleotide sequence ID" value="NZ_JAABOZ010000002.1"/>
</dbReference>
<evidence type="ECO:0000256" key="1">
    <source>
        <dbReference type="ARBA" id="ARBA00022630"/>
    </source>
</evidence>
<dbReference type="Proteomes" id="UP000470470">
    <property type="component" value="Unassembled WGS sequence"/>
</dbReference>
<dbReference type="SUPFAM" id="SSF51679">
    <property type="entry name" value="Bacterial luciferase-like"/>
    <property type="match status" value="1"/>
</dbReference>
<dbReference type="GO" id="GO:0008726">
    <property type="term" value="F:alkanesulfonate monooxygenase activity"/>
    <property type="evidence" value="ECO:0007669"/>
    <property type="project" value="TreeGrafter"/>
</dbReference>
<keyword evidence="4" id="KW-0503">Monooxygenase</keyword>
<feature type="region of interest" description="Disordered" evidence="5">
    <location>
        <begin position="1"/>
        <end position="24"/>
    </location>
</feature>